<dbReference type="InterPro" id="IPR023198">
    <property type="entry name" value="PGP-like_dom2"/>
</dbReference>
<dbReference type="InterPro" id="IPR023214">
    <property type="entry name" value="HAD_sf"/>
</dbReference>
<dbReference type="PANTHER" id="PTHR18901">
    <property type="entry name" value="2-DEOXYGLUCOSE-6-PHOSPHATE PHOSPHATASE 2"/>
    <property type="match status" value="1"/>
</dbReference>
<dbReference type="PANTHER" id="PTHR18901:SF38">
    <property type="entry name" value="PSEUDOURIDINE-5'-PHOSPHATASE"/>
    <property type="match status" value="1"/>
</dbReference>
<dbReference type="Gene3D" id="1.10.150.240">
    <property type="entry name" value="Putative phosphatase, domain 2"/>
    <property type="match status" value="1"/>
</dbReference>
<protein>
    <submittedName>
        <fullName evidence="1">Phosphorylated carbohydrates phosphatase</fullName>
        <ecNumber evidence="1">3.1.3.-</ecNumber>
    </submittedName>
</protein>
<dbReference type="AlphaFoldDB" id="A0A1M5Z4W7"/>
<name>A0A1M5Z4W7_9VIBR</name>
<dbReference type="GO" id="GO:0016787">
    <property type="term" value="F:hydrolase activity"/>
    <property type="evidence" value="ECO:0007669"/>
    <property type="project" value="UniProtKB-KW"/>
</dbReference>
<dbReference type="STRING" id="1216006.VA7868_02300"/>
<dbReference type="NCBIfam" id="TIGR01509">
    <property type="entry name" value="HAD-SF-IA-v3"/>
    <property type="match status" value="1"/>
</dbReference>
<dbReference type="Proteomes" id="UP000184608">
    <property type="component" value="Unassembled WGS sequence"/>
</dbReference>
<evidence type="ECO:0000313" key="2">
    <source>
        <dbReference type="Proteomes" id="UP000184608"/>
    </source>
</evidence>
<dbReference type="OrthoDB" id="9800058at2"/>
<dbReference type="RefSeq" id="WP_073603965.1">
    <property type="nucleotide sequence ID" value="NZ_FQXZ01000022.1"/>
</dbReference>
<proteinExistence type="predicted"/>
<keyword evidence="1" id="KW-0378">Hydrolase</keyword>
<accession>A0A1M5Z4W7</accession>
<dbReference type="InterPro" id="IPR036412">
    <property type="entry name" value="HAD-like_sf"/>
</dbReference>
<dbReference type="Pfam" id="PF13419">
    <property type="entry name" value="HAD_2"/>
    <property type="match status" value="1"/>
</dbReference>
<reference evidence="1 2" key="1">
    <citation type="submission" date="2016-11" db="EMBL/GenBank/DDBJ databases">
        <authorList>
            <person name="Jaros S."/>
            <person name="Januszkiewicz K."/>
            <person name="Wedrychowicz H."/>
        </authorList>
    </citation>
    <scope>NUCLEOTIDE SEQUENCE [LARGE SCALE GENOMIC DNA]</scope>
    <source>
        <strain evidence="1 2">CECT 7868</strain>
    </source>
</reference>
<dbReference type="EMBL" id="FQXZ01000022">
    <property type="protein sequence ID" value="SHI19317.1"/>
    <property type="molecule type" value="Genomic_DNA"/>
</dbReference>
<dbReference type="SFLD" id="SFLDG01135">
    <property type="entry name" value="C1.5.6:_HAD__Beta-PGM__Phospha"/>
    <property type="match status" value="1"/>
</dbReference>
<dbReference type="PRINTS" id="PR00413">
    <property type="entry name" value="HADHALOGNASE"/>
</dbReference>
<gene>
    <name evidence="1" type="ORF">VA7868_02300</name>
</gene>
<dbReference type="SFLD" id="SFLDG01129">
    <property type="entry name" value="C1.5:_HAD__Beta-PGM__Phosphata"/>
    <property type="match status" value="1"/>
</dbReference>
<dbReference type="CDD" id="cd07505">
    <property type="entry name" value="HAD_BPGM-like"/>
    <property type="match status" value="1"/>
</dbReference>
<dbReference type="Gene3D" id="3.40.50.1000">
    <property type="entry name" value="HAD superfamily/HAD-like"/>
    <property type="match status" value="1"/>
</dbReference>
<evidence type="ECO:0000313" key="1">
    <source>
        <dbReference type="EMBL" id="SHI19317.1"/>
    </source>
</evidence>
<keyword evidence="2" id="KW-1185">Reference proteome</keyword>
<dbReference type="InterPro" id="IPR006439">
    <property type="entry name" value="HAD-SF_hydro_IA"/>
</dbReference>
<dbReference type="SFLD" id="SFLDS00003">
    <property type="entry name" value="Haloacid_Dehalogenase"/>
    <property type="match status" value="1"/>
</dbReference>
<dbReference type="NCBIfam" id="TIGR01549">
    <property type="entry name" value="HAD-SF-IA-v1"/>
    <property type="match status" value="1"/>
</dbReference>
<sequence>MSVCAVLFDMDGLLLDSERPALKNFQATCRQFGLNDFTEVYLTCIGTNLARTHEILQQAMGQVVDYPAFAQTREENYQALLAQGNVPLKPGASELLQQLQALGMPMAVATSTHRERALLKLRQTGLTGYFQTVIGGDQVTHSKPAPEIYLKAAAALNIAPADCLVLEDSANGVRAGVAAGMQVIQIPDLIQPDAQLLTLGHTVCDSLTEVPRHCTFTPANISAVDSCCH</sequence>
<organism evidence="1 2">
    <name type="scientific">Vibrio aerogenes CECT 7868</name>
    <dbReference type="NCBI Taxonomy" id="1216006"/>
    <lineage>
        <taxon>Bacteria</taxon>
        <taxon>Pseudomonadati</taxon>
        <taxon>Pseudomonadota</taxon>
        <taxon>Gammaproteobacteria</taxon>
        <taxon>Vibrionales</taxon>
        <taxon>Vibrionaceae</taxon>
        <taxon>Vibrio</taxon>
    </lineage>
</organism>
<dbReference type="EC" id="3.1.3.-" evidence="1"/>
<dbReference type="InterPro" id="IPR041492">
    <property type="entry name" value="HAD_2"/>
</dbReference>
<dbReference type="SUPFAM" id="SSF56784">
    <property type="entry name" value="HAD-like"/>
    <property type="match status" value="1"/>
</dbReference>